<dbReference type="HOGENOM" id="CLU_1652918_0_0_1"/>
<dbReference type="Proteomes" id="UP000016932">
    <property type="component" value="Unassembled WGS sequence"/>
</dbReference>
<dbReference type="EMBL" id="KB446561">
    <property type="protein sequence ID" value="EME80464.1"/>
    <property type="molecule type" value="Genomic_DNA"/>
</dbReference>
<dbReference type="OrthoDB" id="8300612at2759"/>
<accession>M2ZMX3</accession>
<protein>
    <submittedName>
        <fullName evidence="1">Uncharacterized protein</fullName>
    </submittedName>
</protein>
<keyword evidence="2" id="KW-1185">Reference proteome</keyword>
<name>M2ZMX3_PSEFD</name>
<dbReference type="KEGG" id="pfj:MYCFIDRAFT_177405"/>
<organism evidence="1 2">
    <name type="scientific">Pseudocercospora fijiensis (strain CIRAD86)</name>
    <name type="common">Black leaf streak disease fungus</name>
    <name type="synonym">Mycosphaerella fijiensis</name>
    <dbReference type="NCBI Taxonomy" id="383855"/>
    <lineage>
        <taxon>Eukaryota</taxon>
        <taxon>Fungi</taxon>
        <taxon>Dikarya</taxon>
        <taxon>Ascomycota</taxon>
        <taxon>Pezizomycotina</taxon>
        <taxon>Dothideomycetes</taxon>
        <taxon>Dothideomycetidae</taxon>
        <taxon>Mycosphaerellales</taxon>
        <taxon>Mycosphaerellaceae</taxon>
        <taxon>Pseudocercospora</taxon>
    </lineage>
</organism>
<proteinExistence type="predicted"/>
<dbReference type="RefSeq" id="XP_007929392.1">
    <property type="nucleotide sequence ID" value="XM_007931201.1"/>
</dbReference>
<dbReference type="GeneID" id="19333736"/>
<reference evidence="1 2" key="1">
    <citation type="journal article" date="2012" name="PLoS Pathog.">
        <title>Diverse lifestyles and strategies of plant pathogenesis encoded in the genomes of eighteen Dothideomycetes fungi.</title>
        <authorList>
            <person name="Ohm R.A."/>
            <person name="Feau N."/>
            <person name="Henrissat B."/>
            <person name="Schoch C.L."/>
            <person name="Horwitz B.A."/>
            <person name="Barry K.W."/>
            <person name="Condon B.J."/>
            <person name="Copeland A.C."/>
            <person name="Dhillon B."/>
            <person name="Glaser F."/>
            <person name="Hesse C.N."/>
            <person name="Kosti I."/>
            <person name="LaButti K."/>
            <person name="Lindquist E.A."/>
            <person name="Lucas S."/>
            <person name="Salamov A.A."/>
            <person name="Bradshaw R.E."/>
            <person name="Ciuffetti L."/>
            <person name="Hamelin R.C."/>
            <person name="Kema G.H.J."/>
            <person name="Lawrence C."/>
            <person name="Scott J.A."/>
            <person name="Spatafora J.W."/>
            <person name="Turgeon B.G."/>
            <person name="de Wit P.J.G.M."/>
            <person name="Zhong S."/>
            <person name="Goodwin S.B."/>
            <person name="Grigoriev I.V."/>
        </authorList>
    </citation>
    <scope>NUCLEOTIDE SEQUENCE [LARGE SCALE GENOMIC DNA]</scope>
    <source>
        <strain evidence="1 2">CIRAD86</strain>
    </source>
</reference>
<sequence>MLGGLAGVVVIRVYRETLKEVHRPVIDVRQTLRGTLIIHLTSPHLTSPHLTSPHLTSPHLTSPHLTADCYRHPETFCHLQSLDTPCRLRGSPLPHARRIPEKVWRARINLLLQTHGRMPLVVDYDTCQLPCRQTPLQPFLGGSSLLDELKRTLTLQRIPS</sequence>
<evidence type="ECO:0000313" key="2">
    <source>
        <dbReference type="Proteomes" id="UP000016932"/>
    </source>
</evidence>
<gene>
    <name evidence="1" type="ORF">MYCFIDRAFT_177405</name>
</gene>
<evidence type="ECO:0000313" key="1">
    <source>
        <dbReference type="EMBL" id="EME80464.1"/>
    </source>
</evidence>
<dbReference type="VEuPathDB" id="FungiDB:MYCFIDRAFT_177405"/>
<dbReference type="AlphaFoldDB" id="M2ZMX3"/>